<dbReference type="EMBL" id="JAAAPK010000004">
    <property type="protein sequence ID" value="NBC41644.1"/>
    <property type="molecule type" value="Genomic_DNA"/>
</dbReference>
<comment type="caution">
    <text evidence="3">The sequence shown here is derived from an EMBL/GenBank/DDBJ whole genome shotgun (WGS) entry which is preliminary data.</text>
</comment>
<feature type="compositionally biased region" description="Low complexity" evidence="1">
    <location>
        <begin position="35"/>
        <end position="56"/>
    </location>
</feature>
<dbReference type="Proteomes" id="UP000537825">
    <property type="component" value="Unassembled WGS sequence"/>
</dbReference>
<evidence type="ECO:0008006" key="5">
    <source>
        <dbReference type="Google" id="ProtNLM"/>
    </source>
</evidence>
<sequence length="289" mass="30749">MTSMNAPFRWTLSLAAALGIATSAGAQEPEPPAEPQTESETSTTTTTTTTPTMSSEETQKSGGHHPEGRIGPQFAVSGNVGFGLGYVYTDGPAPGGGMQDLKITQSAKISFPIIAELGFRVTPRFYLGVWGSWEPVLTKTNEVSCPEGFDCNTYQWRVGPEVRYHLRPGASFDPWIGLGLGLEILKSHVEGDTQVQVAPGVFLPTHVDTHVTDRGPTIARLTLGGDVRLTRALAVGPIITASVGQYTVRTGSQTLDITGVGTRDQGLDPVNDGFHALFTLGIRIAFLPL</sequence>
<feature type="chain" id="PRO_5030518654" description="Outer membrane protein beta-barrel domain-containing protein" evidence="2">
    <location>
        <begin position="27"/>
        <end position="289"/>
    </location>
</feature>
<proteinExistence type="predicted"/>
<feature type="signal peptide" evidence="2">
    <location>
        <begin position="1"/>
        <end position="26"/>
    </location>
</feature>
<dbReference type="AlphaFoldDB" id="A0A7X4YBK2"/>
<name>A0A7X4YBK2_9BACT</name>
<evidence type="ECO:0000313" key="3">
    <source>
        <dbReference type="EMBL" id="NBC41644.1"/>
    </source>
</evidence>
<keyword evidence="4" id="KW-1185">Reference proteome</keyword>
<gene>
    <name evidence="3" type="ORF">GTZ93_17705</name>
</gene>
<evidence type="ECO:0000256" key="1">
    <source>
        <dbReference type="SAM" id="MobiDB-lite"/>
    </source>
</evidence>
<evidence type="ECO:0000313" key="4">
    <source>
        <dbReference type="Proteomes" id="UP000537825"/>
    </source>
</evidence>
<organism evidence="3 4">
    <name type="scientific">Corallococcus exiguus</name>
    <dbReference type="NCBI Taxonomy" id="83462"/>
    <lineage>
        <taxon>Bacteria</taxon>
        <taxon>Pseudomonadati</taxon>
        <taxon>Myxococcota</taxon>
        <taxon>Myxococcia</taxon>
        <taxon>Myxococcales</taxon>
        <taxon>Cystobacterineae</taxon>
        <taxon>Myxococcaceae</taxon>
        <taxon>Corallococcus</taxon>
    </lineage>
</organism>
<protein>
    <recommendedName>
        <fullName evidence="5">Outer membrane protein beta-barrel domain-containing protein</fullName>
    </recommendedName>
</protein>
<evidence type="ECO:0000256" key="2">
    <source>
        <dbReference type="SAM" id="SignalP"/>
    </source>
</evidence>
<dbReference type="RefSeq" id="WP_161662884.1">
    <property type="nucleotide sequence ID" value="NZ_CBCSLE010000048.1"/>
</dbReference>
<accession>A0A7X4YBK2</accession>
<keyword evidence="2" id="KW-0732">Signal</keyword>
<feature type="region of interest" description="Disordered" evidence="1">
    <location>
        <begin position="23"/>
        <end position="72"/>
    </location>
</feature>
<reference evidence="3 4" key="1">
    <citation type="submission" date="2020-01" db="EMBL/GenBank/DDBJ databases">
        <title>The draft genome sequence of Corallococcus exiguus DSM 14696.</title>
        <authorList>
            <person name="Zhang X."/>
            <person name="Zhu H."/>
        </authorList>
    </citation>
    <scope>NUCLEOTIDE SEQUENCE [LARGE SCALE GENOMIC DNA]</scope>
    <source>
        <strain evidence="3 4">DSM 14696</strain>
    </source>
</reference>